<dbReference type="InterPro" id="IPR036908">
    <property type="entry name" value="RlpA-like_sf"/>
</dbReference>
<dbReference type="EMBL" id="CAJNOO010002528">
    <property type="protein sequence ID" value="CAF1276054.1"/>
    <property type="molecule type" value="Genomic_DNA"/>
</dbReference>
<organism evidence="5 8">
    <name type="scientific">Rotaria sordida</name>
    <dbReference type="NCBI Taxonomy" id="392033"/>
    <lineage>
        <taxon>Eukaryota</taxon>
        <taxon>Metazoa</taxon>
        <taxon>Spiralia</taxon>
        <taxon>Gnathifera</taxon>
        <taxon>Rotifera</taxon>
        <taxon>Eurotatoria</taxon>
        <taxon>Bdelloidea</taxon>
        <taxon>Philodinida</taxon>
        <taxon>Philodinidae</taxon>
        <taxon>Rotaria</taxon>
    </lineage>
</organism>
<dbReference type="Proteomes" id="UP000663889">
    <property type="component" value="Unassembled WGS sequence"/>
</dbReference>
<dbReference type="GO" id="GO:0008061">
    <property type="term" value="F:chitin binding"/>
    <property type="evidence" value="ECO:0007669"/>
    <property type="project" value="UniProtKB-KW"/>
</dbReference>
<dbReference type="PROSITE" id="PS00026">
    <property type="entry name" value="CHIT_BIND_I_1"/>
    <property type="match status" value="1"/>
</dbReference>
<protein>
    <recommendedName>
        <fullName evidence="9">Chitin-binding type-1 domain-containing protein</fullName>
    </recommendedName>
</protein>
<dbReference type="AlphaFoldDB" id="A0A815IRQ4"/>
<dbReference type="EMBL" id="CAJNOU010003045">
    <property type="protein sequence ID" value="CAF1367198.1"/>
    <property type="molecule type" value="Genomic_DNA"/>
</dbReference>
<evidence type="ECO:0008006" key="9">
    <source>
        <dbReference type="Google" id="ProtNLM"/>
    </source>
</evidence>
<dbReference type="Proteomes" id="UP000663874">
    <property type="component" value="Unassembled WGS sequence"/>
</dbReference>
<proteinExistence type="predicted"/>
<evidence type="ECO:0000313" key="4">
    <source>
        <dbReference type="EMBL" id="CAF1276054.1"/>
    </source>
</evidence>
<evidence type="ECO:0000256" key="2">
    <source>
        <dbReference type="ARBA" id="ARBA00022729"/>
    </source>
</evidence>
<feature type="signal peptide" evidence="3">
    <location>
        <begin position="1"/>
        <end position="20"/>
    </location>
</feature>
<comment type="caution">
    <text evidence="5">The sequence shown here is derived from an EMBL/GenBank/DDBJ whole genome shotgun (WGS) entry which is preliminary data.</text>
</comment>
<dbReference type="Proteomes" id="UP000663882">
    <property type="component" value="Unassembled WGS sequence"/>
</dbReference>
<keyword evidence="1" id="KW-0147">Chitin-binding</keyword>
<dbReference type="EMBL" id="CAJOBE010004512">
    <property type="protein sequence ID" value="CAF3935170.1"/>
    <property type="molecule type" value="Genomic_DNA"/>
</dbReference>
<evidence type="ECO:0000313" key="6">
    <source>
        <dbReference type="EMBL" id="CAF3909723.1"/>
    </source>
</evidence>
<dbReference type="PANTHER" id="PTHR31836:SF21">
    <property type="entry name" value="EXPANSIN-LIKE PROTEIN 7"/>
    <property type="match status" value="1"/>
</dbReference>
<dbReference type="EMBL" id="CAJOAX010004522">
    <property type="protein sequence ID" value="CAF3909723.1"/>
    <property type="molecule type" value="Genomic_DNA"/>
</dbReference>
<keyword evidence="2 3" id="KW-0732">Signal</keyword>
<dbReference type="SUPFAM" id="SSF50685">
    <property type="entry name" value="Barwin-like endoglucanases"/>
    <property type="match status" value="1"/>
</dbReference>
<dbReference type="InterPro" id="IPR051477">
    <property type="entry name" value="Expansin_CellWall"/>
</dbReference>
<dbReference type="SUPFAM" id="SSF57016">
    <property type="entry name" value="Plant lectins/antimicrobial peptides"/>
    <property type="match status" value="1"/>
</dbReference>
<dbReference type="Gene3D" id="2.40.40.10">
    <property type="entry name" value="RlpA-like domain"/>
    <property type="match status" value="1"/>
</dbReference>
<accession>A0A815IRQ4</accession>
<evidence type="ECO:0000256" key="1">
    <source>
        <dbReference type="ARBA" id="ARBA00022669"/>
    </source>
</evidence>
<dbReference type="InterPro" id="IPR036861">
    <property type="entry name" value="Endochitinase-like_sf"/>
</dbReference>
<dbReference type="CDD" id="cd22191">
    <property type="entry name" value="DPBB_RlpA_EXP_N-like"/>
    <property type="match status" value="1"/>
</dbReference>
<evidence type="ECO:0000313" key="8">
    <source>
        <dbReference type="Proteomes" id="UP000663889"/>
    </source>
</evidence>
<evidence type="ECO:0000313" key="5">
    <source>
        <dbReference type="EMBL" id="CAF1367198.1"/>
    </source>
</evidence>
<dbReference type="PANTHER" id="PTHR31836">
    <property type="match status" value="1"/>
</dbReference>
<sequence>MLAIGYVSLLIVLLAKNVAGNCLVTKYCGVGRCCSAFGVCGTGTQYCGGGGSSHLGWSSPPYIANDCRIVGCRPSLCCSSYGTCGSVATYCATVSYSNCGTKSCGVGLCCTRFGYCDRVGASCAYKKSSTQSQPVSLEGKFKGQATYYNETKVGTQYSTCGVERRLSLDESNQKVYGAALNQAQFDPYTVRGIPSSNPICQKKALVKGPKGEIVVRFIDRCPDCKGNDIALTREAFIEVAGELGIGQTFVEWYFM</sequence>
<evidence type="ECO:0000256" key="3">
    <source>
        <dbReference type="SAM" id="SignalP"/>
    </source>
</evidence>
<evidence type="ECO:0000313" key="7">
    <source>
        <dbReference type="EMBL" id="CAF3935170.1"/>
    </source>
</evidence>
<dbReference type="OrthoDB" id="10023078at2759"/>
<dbReference type="InterPro" id="IPR018371">
    <property type="entry name" value="Chitin-binding_1_CS"/>
</dbReference>
<gene>
    <name evidence="7" type="ORF">FNK824_LOCUS22359</name>
    <name evidence="6" type="ORF">OTI717_LOCUS24232</name>
    <name evidence="4" type="ORF">RFH988_LOCUS28445</name>
    <name evidence="5" type="ORF">SEV965_LOCUS29695</name>
</gene>
<feature type="chain" id="PRO_5036227861" description="Chitin-binding type-1 domain-containing protein" evidence="3">
    <location>
        <begin position="21"/>
        <end position="255"/>
    </location>
</feature>
<name>A0A815IRQ4_9BILA</name>
<dbReference type="Proteomes" id="UP000663823">
    <property type="component" value="Unassembled WGS sequence"/>
</dbReference>
<reference evidence="5" key="1">
    <citation type="submission" date="2021-02" db="EMBL/GenBank/DDBJ databases">
        <authorList>
            <person name="Nowell W R."/>
        </authorList>
    </citation>
    <scope>NUCLEOTIDE SEQUENCE</scope>
</reference>